<gene>
    <name evidence="1" type="ORF">SAMN02745671_02015</name>
</gene>
<evidence type="ECO:0000313" key="2">
    <source>
        <dbReference type="Proteomes" id="UP000191240"/>
    </source>
</evidence>
<sequence length="47" mass="5547">AKFLDVPVYVRLRRFAASRLATTKNYFVFKLSQKHLLRESACLVYLL</sequence>
<dbReference type="AlphaFoldDB" id="A0A1M6EV31"/>
<feature type="non-terminal residue" evidence="1">
    <location>
        <position position="1"/>
    </location>
</feature>
<accession>A0A1M6EV31</accession>
<dbReference type="EMBL" id="FQYW01000017">
    <property type="protein sequence ID" value="SHI89341.1"/>
    <property type="molecule type" value="Genomic_DNA"/>
</dbReference>
<evidence type="ECO:0000313" key="1">
    <source>
        <dbReference type="EMBL" id="SHI89341.1"/>
    </source>
</evidence>
<dbReference type="Proteomes" id="UP000191240">
    <property type="component" value="Unassembled WGS sequence"/>
</dbReference>
<reference evidence="1 2" key="1">
    <citation type="submission" date="2016-11" db="EMBL/GenBank/DDBJ databases">
        <authorList>
            <person name="Jaros S."/>
            <person name="Januszkiewicz K."/>
            <person name="Wedrychowicz H."/>
        </authorList>
    </citation>
    <scope>NUCLEOTIDE SEQUENCE [LARGE SCALE GENOMIC DNA]</scope>
    <source>
        <strain evidence="1 2">DSM 3074</strain>
    </source>
</reference>
<proteinExistence type="predicted"/>
<protein>
    <submittedName>
        <fullName evidence="1">Uncharacterized protein</fullName>
    </submittedName>
</protein>
<name>A0A1M6EV31_9FIRM</name>
<organism evidence="1 2">
    <name type="scientific">Anaerovibrio lipolyticus DSM 3074</name>
    <dbReference type="NCBI Taxonomy" id="1120997"/>
    <lineage>
        <taxon>Bacteria</taxon>
        <taxon>Bacillati</taxon>
        <taxon>Bacillota</taxon>
        <taxon>Negativicutes</taxon>
        <taxon>Selenomonadales</taxon>
        <taxon>Selenomonadaceae</taxon>
        <taxon>Anaerovibrio</taxon>
    </lineage>
</organism>